<dbReference type="EMBL" id="UYJE01006666">
    <property type="protein sequence ID" value="VDI47927.1"/>
    <property type="molecule type" value="Genomic_DNA"/>
</dbReference>
<dbReference type="OrthoDB" id="6129702at2759"/>
<dbReference type="GO" id="GO:0005737">
    <property type="term" value="C:cytoplasm"/>
    <property type="evidence" value="ECO:0007669"/>
    <property type="project" value="TreeGrafter"/>
</dbReference>
<feature type="domain" description="Transglutaminase-like" evidence="2">
    <location>
        <begin position="200"/>
        <end position="267"/>
    </location>
</feature>
<dbReference type="InterPro" id="IPR038765">
    <property type="entry name" value="Papain-like_cys_pep_sf"/>
</dbReference>
<feature type="region of interest" description="Disordered" evidence="1">
    <location>
        <begin position="272"/>
        <end position="295"/>
    </location>
</feature>
<feature type="domain" description="KY-like immunoglobulin-like" evidence="3">
    <location>
        <begin position="427"/>
        <end position="535"/>
    </location>
</feature>
<feature type="domain" description="KY-like immunoglobulin-like" evidence="3">
    <location>
        <begin position="817"/>
        <end position="916"/>
    </location>
</feature>
<reference evidence="4" key="1">
    <citation type="submission" date="2018-11" db="EMBL/GenBank/DDBJ databases">
        <authorList>
            <person name="Alioto T."/>
            <person name="Alioto T."/>
        </authorList>
    </citation>
    <scope>NUCLEOTIDE SEQUENCE</scope>
</reference>
<proteinExistence type="predicted"/>
<evidence type="ECO:0008006" key="6">
    <source>
        <dbReference type="Google" id="ProtNLM"/>
    </source>
</evidence>
<feature type="domain" description="KY-like immunoglobulin-like" evidence="3">
    <location>
        <begin position="1313"/>
        <end position="1404"/>
    </location>
</feature>
<accession>A0A8B6FE58</accession>
<evidence type="ECO:0000256" key="1">
    <source>
        <dbReference type="SAM" id="MobiDB-lite"/>
    </source>
</evidence>
<feature type="region of interest" description="Disordered" evidence="1">
    <location>
        <begin position="788"/>
        <end position="807"/>
    </location>
</feature>
<evidence type="ECO:0000259" key="2">
    <source>
        <dbReference type="Pfam" id="PF01841"/>
    </source>
</evidence>
<comment type="caution">
    <text evidence="4">The sequence shown here is derived from an EMBL/GenBank/DDBJ whole genome shotgun (WGS) entry which is preliminary data.</text>
</comment>
<keyword evidence="5" id="KW-1185">Reference proteome</keyword>
<evidence type="ECO:0000313" key="5">
    <source>
        <dbReference type="Proteomes" id="UP000596742"/>
    </source>
</evidence>
<dbReference type="Pfam" id="PF23265">
    <property type="entry name" value="Ig-like_KY"/>
    <property type="match status" value="6"/>
</dbReference>
<gene>
    <name evidence="4" type="ORF">MGAL_10B084498</name>
</gene>
<dbReference type="PANTHER" id="PTHR46333:SF2">
    <property type="entry name" value="CYTOKINESIS PROTEIN 3"/>
    <property type="match status" value="1"/>
</dbReference>
<feature type="compositionally biased region" description="Polar residues" evidence="1">
    <location>
        <begin position="788"/>
        <end position="799"/>
    </location>
</feature>
<evidence type="ECO:0000313" key="4">
    <source>
        <dbReference type="EMBL" id="VDI47927.1"/>
    </source>
</evidence>
<dbReference type="Gene3D" id="3.10.620.30">
    <property type="match status" value="1"/>
</dbReference>
<dbReference type="SUPFAM" id="SSF54001">
    <property type="entry name" value="Cysteine proteinases"/>
    <property type="match status" value="1"/>
</dbReference>
<name>A0A8B6FE58_MYTGA</name>
<feature type="domain" description="KY-like immunoglobulin-like" evidence="3">
    <location>
        <begin position="572"/>
        <end position="667"/>
    </location>
</feature>
<feature type="domain" description="KY-like immunoglobulin-like" evidence="3">
    <location>
        <begin position="957"/>
        <end position="1050"/>
    </location>
</feature>
<dbReference type="InterPro" id="IPR052557">
    <property type="entry name" value="CAP/Cytokinesis_protein"/>
</dbReference>
<dbReference type="PANTHER" id="PTHR46333">
    <property type="entry name" value="CYTOKINESIS PROTEIN 3"/>
    <property type="match status" value="1"/>
</dbReference>
<evidence type="ECO:0000259" key="3">
    <source>
        <dbReference type="Pfam" id="PF23265"/>
    </source>
</evidence>
<dbReference type="InterPro" id="IPR002931">
    <property type="entry name" value="Transglutaminase-like"/>
</dbReference>
<dbReference type="Proteomes" id="UP000596742">
    <property type="component" value="Unassembled WGS sequence"/>
</dbReference>
<protein>
    <recommendedName>
        <fullName evidence="6">Kyphoscoliosis peptidase</fullName>
    </recommendedName>
</protein>
<dbReference type="InterPro" id="IPR056564">
    <property type="entry name" value="Ig-like_KY"/>
</dbReference>
<dbReference type="Pfam" id="PF01841">
    <property type="entry name" value="Transglut_core"/>
    <property type="match status" value="1"/>
</dbReference>
<organism evidence="4 5">
    <name type="scientific">Mytilus galloprovincialis</name>
    <name type="common">Mediterranean mussel</name>
    <dbReference type="NCBI Taxonomy" id="29158"/>
    <lineage>
        <taxon>Eukaryota</taxon>
        <taxon>Metazoa</taxon>
        <taxon>Spiralia</taxon>
        <taxon>Lophotrochozoa</taxon>
        <taxon>Mollusca</taxon>
        <taxon>Bivalvia</taxon>
        <taxon>Autobranchia</taxon>
        <taxon>Pteriomorphia</taxon>
        <taxon>Mytilida</taxon>
        <taxon>Mytiloidea</taxon>
        <taxon>Mytilidae</taxon>
        <taxon>Mytilinae</taxon>
        <taxon>Mytilus</taxon>
    </lineage>
</organism>
<sequence>MGCIFSGRVEPVVVQKSYKDIVDDSESFKQCVKEYTANEKKRKAEFAEESRHRNSYVKMGNFEEKSTSRRENVTAPTDSLAVIPSRLHSNGQPFTVDQEKNTNIGKDSVKYEKKKTGNRAKQQKKQTCNTGIAKVLHNSNKVIANEEKLTNANNEIQRRETGVLVYQNTTDKEQWDFSDIDRHALQVTDLDHTEFSVETLANLLLKPEHTTLETVRAIYIWITHNIRYETYDSKVDNKRDSDPQAVLRLRTCMCGGFAKLFEVLCRERDRERERQRQRERQRERERQIDRQTDRQTDRPLKYAIYIKRYFRSSSEKEKALRYARVEVKYLRGFAKGSKYSAEKTFTLDEKDSHAWNSVKINEKWFLVDCTWGAKERIHGKESQNDFYFLIDPHHLINTHLPYMNDNLIKSNKWQLLSTPVSIDDFCKNVEPTPQAMQWKIYPKSHQHRIISMTEPLDIILLDLDEKLFRVKAVLHNMNNGNREENGCVFAYKETTSEINIKVRPKSYGKYVLQLYGQTDKNTNTVIMLMEYIIKSLCIPDLKPFPQENGLWGIKLEAYDCGLCKGNYVPAMQSVKKETEIRLQTTKRTPALVKLHSAQNNLIGDEGYAFAESKKDVLIIKVRFPSTDYYKLTVYLKPVVNDGHDKYNDMAIFMIDCTEPLVPCIPFPKTFSKTDEYNCKIIEPVYRQIPTCTKIRFRMKSNILQMAYVSGKRMEKVGDEWILDITFPDAGEKVSINGNDSQDGNLWSLFEYETVEITKNMLGLFMIPDENMKQSIEQCIEQTEDLNNLDNTHSSESNGLTTDTTTVNDPRTKYAKQCGLLPKSHTSFTIRIEDEVEITAVESMDRLVYTVEFFLESREFVKMNEYIFLRKEHPNEVKMTIRPPSAGTYIVRVFGHIDKESKTHTLLLDYTIISTMKGGQLVNPYPSHNGLWGILPEAFTVGLHNDNIYHISAFYTCNSNLEICFFTEHKVYSLFELEPANNTLPDGQHYTFCESTDHYLKVKIHLPFQDYYKLKLLLKKSTEETDENKYFVMANFLIDCKEPSRQCMPFPITFGHTQKFSCELIEPMSGFLPSESTITFRIKSPIVKTFQLAGEKMEIIEDEFIAIVTTPSPGNEFHLSGKTEEDEQYCVVFQYEIVSKSGERVNGTDISNIIQESKEWDLMSNFQQKEVPITDIAKKLGIQPLSHKGEVIIVHEFVDIKISNMKNCIDSCKATLSRLSNRTDDGLEYIFIRKEQAEEITVTISPPPPGLYHLKIYGHDSSEAKDLPLLLQYTIKSDCIGDIKPFPKTDGLWGFVSDANNYGFQNNGAELVPVMYKVKGEATLCFPTYKIHKRSVKLTSEDNMPDEAKCTLVDSDNHSFNVTLRLPFMGYYKLTIFSETDSKHHKTGTFLIDCTAPANPCLPFPTTFEATQDYNCVLIGPLDGILPANSSVTCRFRSSIVVSATANGQVMTKEGSEWILTTTTQTRGKAFDIAGNLLDRTDYLVLFRYDIR</sequence>
<feature type="domain" description="KY-like immunoglobulin-like" evidence="3">
    <location>
        <begin position="1178"/>
        <end position="1277"/>
    </location>
</feature>